<dbReference type="Pfam" id="PF07745">
    <property type="entry name" value="Glyco_hydro_53"/>
    <property type="match status" value="1"/>
</dbReference>
<dbReference type="PROSITE" id="PS51257">
    <property type="entry name" value="PROKAR_LIPOPROTEIN"/>
    <property type="match status" value="1"/>
</dbReference>
<evidence type="ECO:0000256" key="5">
    <source>
        <dbReference type="ARBA" id="ARBA00023295"/>
    </source>
</evidence>
<dbReference type="GO" id="GO:0045490">
    <property type="term" value="P:pectin catabolic process"/>
    <property type="evidence" value="ECO:0007669"/>
    <property type="project" value="TreeGrafter"/>
</dbReference>
<evidence type="ECO:0000313" key="7">
    <source>
        <dbReference type="EMBL" id="SEK43396.1"/>
    </source>
</evidence>
<evidence type="ECO:0000256" key="2">
    <source>
        <dbReference type="ARBA" id="ARBA00010687"/>
    </source>
</evidence>
<organism evidence="7 8">
    <name type="scientific">Olivibacter domesticus</name>
    <name type="common">Pseudosphingobacterium domesticum</name>
    <dbReference type="NCBI Taxonomy" id="407022"/>
    <lineage>
        <taxon>Bacteria</taxon>
        <taxon>Pseudomonadati</taxon>
        <taxon>Bacteroidota</taxon>
        <taxon>Sphingobacteriia</taxon>
        <taxon>Sphingobacteriales</taxon>
        <taxon>Sphingobacteriaceae</taxon>
        <taxon>Olivibacter</taxon>
    </lineage>
</organism>
<evidence type="ECO:0000256" key="6">
    <source>
        <dbReference type="RuleBase" id="RU361192"/>
    </source>
</evidence>
<accession>A0A1H7GZ06</accession>
<dbReference type="STRING" id="407022.SAMN05661044_00236"/>
<dbReference type="EMBL" id="FOAF01000001">
    <property type="protein sequence ID" value="SEK43396.1"/>
    <property type="molecule type" value="Genomic_DNA"/>
</dbReference>
<proteinExistence type="inferred from homology"/>
<keyword evidence="4 6" id="KW-0378">Hydrolase</keyword>
<dbReference type="InterPro" id="IPR011683">
    <property type="entry name" value="Glyco_hydro_53"/>
</dbReference>
<dbReference type="EC" id="3.2.1.89" evidence="3 6"/>
<evidence type="ECO:0000256" key="3">
    <source>
        <dbReference type="ARBA" id="ARBA00012556"/>
    </source>
</evidence>
<evidence type="ECO:0000256" key="4">
    <source>
        <dbReference type="ARBA" id="ARBA00022801"/>
    </source>
</evidence>
<evidence type="ECO:0000256" key="1">
    <source>
        <dbReference type="ARBA" id="ARBA00001695"/>
    </source>
</evidence>
<name>A0A1H7GZ06_OLID1</name>
<comment type="catalytic activity">
    <reaction evidence="1 6">
        <text>The enzyme specifically hydrolyzes (1-&gt;4)-beta-D-galactosidic linkages in type I arabinogalactans.</text>
        <dbReference type="EC" id="3.2.1.89"/>
    </reaction>
</comment>
<dbReference type="PANTHER" id="PTHR34983:SF1">
    <property type="entry name" value="ARABINOGALACTAN ENDO-BETA-1,4-GALACTANASE A"/>
    <property type="match status" value="1"/>
</dbReference>
<dbReference type="OrthoDB" id="9768786at2"/>
<dbReference type="Gene3D" id="2.60.120.260">
    <property type="entry name" value="Galactose-binding domain-like"/>
    <property type="match status" value="1"/>
</dbReference>
<sequence>MKTRLLLTGLLGLAFGCSKSKVDLEQADKLAAIGDGMKNTSLLSSNQYSFLRGADVGFLTEMEDKGRVFFNTTDQQDLFVILKERGINTIRLRVWVNPTSANLYNGIADVVEKAVRAKNAGMKLFIDFHYSDSWADPKKQNIPVAWTGYTLTQLADAVRNHTTECLEELIANGVVPAYVQVGNETDYGMLWPVGHIPSGNMANYAVLHQAGYEAVKAVNSSMKVVIHFSRGYDNANCEYVLDGLLANGAHFDVIGLSVYPGLETFDAVLTNSNSNMQALVSKYDKELMVAECGYYQYEPEAAREMIARLLQDVSSLPNGRGLGVYYWEPEAYDHPAVNKSIFDATTKSPTVGMDGFSYVSNPGFEVDTVASTSPTGWLTAGANPDANYTEAGGHMGGFRLTHFKNSAYNVSTNQTITGLSNGTYTFQAWVRGSVGATGHSLFVKDHGGAQINKDIVPQSAWQKIQIANIQVSNGQCTIGLQSLGNNTYCSLDDVEFFRQ</sequence>
<keyword evidence="5 6" id="KW-0326">Glycosidase</keyword>
<dbReference type="PANTHER" id="PTHR34983">
    <property type="entry name" value="ARABINOGALACTAN ENDO-BETA-1,4-GALACTANASE A"/>
    <property type="match status" value="1"/>
</dbReference>
<dbReference type="RefSeq" id="WP_093317034.1">
    <property type="nucleotide sequence ID" value="NZ_FOAF01000001.1"/>
</dbReference>
<gene>
    <name evidence="7" type="ORF">SAMN05661044_00236</name>
</gene>
<reference evidence="8" key="1">
    <citation type="submission" date="2016-10" db="EMBL/GenBank/DDBJ databases">
        <authorList>
            <person name="Varghese N."/>
            <person name="Submissions S."/>
        </authorList>
    </citation>
    <scope>NUCLEOTIDE SEQUENCE [LARGE SCALE GENOMIC DNA]</scope>
    <source>
        <strain evidence="8">DSM 18733</strain>
    </source>
</reference>
<dbReference type="AlphaFoldDB" id="A0A1H7GZ06"/>
<dbReference type="Gene3D" id="3.20.20.80">
    <property type="entry name" value="Glycosidases"/>
    <property type="match status" value="1"/>
</dbReference>
<protein>
    <recommendedName>
        <fullName evidence="3 6">Arabinogalactan endo-beta-1,4-galactanase</fullName>
        <ecNumber evidence="3 6">3.2.1.89</ecNumber>
    </recommendedName>
</protein>
<keyword evidence="8" id="KW-1185">Reference proteome</keyword>
<evidence type="ECO:0000313" key="8">
    <source>
        <dbReference type="Proteomes" id="UP000199421"/>
    </source>
</evidence>
<dbReference type="Proteomes" id="UP000199421">
    <property type="component" value="Unassembled WGS sequence"/>
</dbReference>
<dbReference type="GO" id="GO:0015926">
    <property type="term" value="F:glucosidase activity"/>
    <property type="evidence" value="ECO:0007669"/>
    <property type="project" value="InterPro"/>
</dbReference>
<dbReference type="InterPro" id="IPR017853">
    <property type="entry name" value="GH"/>
</dbReference>
<dbReference type="GO" id="GO:0031218">
    <property type="term" value="F:arabinogalactan endo-1,4-beta-galactosidase activity"/>
    <property type="evidence" value="ECO:0007669"/>
    <property type="project" value="UniProtKB-EC"/>
</dbReference>
<comment type="similarity">
    <text evidence="2 6">Belongs to the glycosyl hydrolase 53 family.</text>
</comment>
<dbReference type="SUPFAM" id="SSF51445">
    <property type="entry name" value="(Trans)glycosidases"/>
    <property type="match status" value="1"/>
</dbReference>